<protein>
    <submittedName>
        <fullName evidence="1">Uncharacterized protein</fullName>
    </submittedName>
</protein>
<reference evidence="1 2" key="1">
    <citation type="submission" date="2016-04" db="EMBL/GenBank/DDBJ databases">
        <authorList>
            <person name="Evans L.H."/>
            <person name="Alamgir A."/>
            <person name="Owens N."/>
            <person name="Weber N.D."/>
            <person name="Virtaneva K."/>
            <person name="Barbian K."/>
            <person name="Babar A."/>
            <person name="Rosenke K."/>
        </authorList>
    </citation>
    <scope>NUCLEOTIDE SEQUENCE [LARGE SCALE GENOMIC DNA]</scope>
    <source>
        <strain evidence="1 2">IFM 0406</strain>
    </source>
</reference>
<dbReference type="AlphaFoldDB" id="A0A164N2G0"/>
<evidence type="ECO:0000313" key="1">
    <source>
        <dbReference type="EMBL" id="KZM73906.1"/>
    </source>
</evidence>
<dbReference type="EMBL" id="LWGR01000007">
    <property type="protein sequence ID" value="KZM73906.1"/>
    <property type="molecule type" value="Genomic_DNA"/>
</dbReference>
<dbReference type="STRING" id="455432.AWN90_26800"/>
<keyword evidence="2" id="KW-1185">Reference proteome</keyword>
<dbReference type="Proteomes" id="UP000076512">
    <property type="component" value="Unassembled WGS sequence"/>
</dbReference>
<gene>
    <name evidence="1" type="ORF">AWN90_26800</name>
</gene>
<proteinExistence type="predicted"/>
<sequence length="210" mass="23336">MVGVDDITYEDTRFGLHAVAELLIAGPQYRRFATIRMRIVLGGFAGVKWPVSVIGTELVWPEGSAPLRGSYQQLAELAGFEAGPPPQGLYGDGTRMDPKEPFTLDARAAGRIHDWFAIGDTALRRFGDDPPILWPEHFDLSIALDEVNYGVSAGDWDNPQPYAYVGPWKKRKGPFWNAPFGAMRPRKEVTNVQALLEFFREGRSRAATDA</sequence>
<organism evidence="1 2">
    <name type="scientific">Nocardia terpenica</name>
    <dbReference type="NCBI Taxonomy" id="455432"/>
    <lineage>
        <taxon>Bacteria</taxon>
        <taxon>Bacillati</taxon>
        <taxon>Actinomycetota</taxon>
        <taxon>Actinomycetes</taxon>
        <taxon>Mycobacteriales</taxon>
        <taxon>Nocardiaceae</taxon>
        <taxon>Nocardia</taxon>
    </lineage>
</organism>
<accession>A0A164N2G0</accession>
<name>A0A164N2G0_9NOCA</name>
<comment type="caution">
    <text evidence="1">The sequence shown here is derived from an EMBL/GenBank/DDBJ whole genome shotgun (WGS) entry which is preliminary data.</text>
</comment>
<evidence type="ECO:0000313" key="2">
    <source>
        <dbReference type="Proteomes" id="UP000076512"/>
    </source>
</evidence>